<dbReference type="RefSeq" id="WP_123609365.1">
    <property type="nucleotide sequence ID" value="NZ_RJVG01000005.1"/>
</dbReference>
<dbReference type="Gene3D" id="2.160.20.10">
    <property type="entry name" value="Single-stranded right-handed beta-helix, Pectin lyase-like"/>
    <property type="match status" value="1"/>
</dbReference>
<dbReference type="SUPFAM" id="SSF51126">
    <property type="entry name" value="Pectin lyase-like"/>
    <property type="match status" value="2"/>
</dbReference>
<dbReference type="OrthoDB" id="2021722at2"/>
<keyword evidence="3" id="KW-1185">Reference proteome</keyword>
<name>A0A3N1XNC9_9FIRM</name>
<dbReference type="InterPro" id="IPR012334">
    <property type="entry name" value="Pectin_lyas_fold"/>
</dbReference>
<evidence type="ECO:0000259" key="1">
    <source>
        <dbReference type="Pfam" id="PF13229"/>
    </source>
</evidence>
<evidence type="ECO:0000313" key="3">
    <source>
        <dbReference type="Proteomes" id="UP000273083"/>
    </source>
</evidence>
<gene>
    <name evidence="2" type="ORF">EDD66_105123</name>
</gene>
<dbReference type="AlphaFoldDB" id="A0A3N1XNC9"/>
<dbReference type="EMBL" id="RJVG01000005">
    <property type="protein sequence ID" value="ROR28184.1"/>
    <property type="molecule type" value="Genomic_DNA"/>
</dbReference>
<dbReference type="InterPro" id="IPR011050">
    <property type="entry name" value="Pectin_lyase_fold/virulence"/>
</dbReference>
<dbReference type="SUPFAM" id="SSF158682">
    <property type="entry name" value="TerB-like"/>
    <property type="match status" value="1"/>
</dbReference>
<reference evidence="2 3" key="1">
    <citation type="submission" date="2018-11" db="EMBL/GenBank/DDBJ databases">
        <title>Genomic Encyclopedia of Type Strains, Phase IV (KMG-IV): sequencing the most valuable type-strain genomes for metagenomic binning, comparative biology and taxonomic classification.</title>
        <authorList>
            <person name="Goeker M."/>
        </authorList>
    </citation>
    <scope>NUCLEOTIDE SEQUENCE [LARGE SCALE GENOMIC DNA]</scope>
    <source>
        <strain evidence="2 3">DSM 26537</strain>
    </source>
</reference>
<feature type="domain" description="Right handed beta helix" evidence="1">
    <location>
        <begin position="460"/>
        <end position="574"/>
    </location>
</feature>
<dbReference type="Proteomes" id="UP000273083">
    <property type="component" value="Unassembled WGS sequence"/>
</dbReference>
<protein>
    <recommendedName>
        <fullName evidence="1">Right handed beta helix domain-containing protein</fullName>
    </recommendedName>
</protein>
<dbReference type="InterPro" id="IPR039448">
    <property type="entry name" value="Beta_helix"/>
</dbReference>
<dbReference type="Pfam" id="PF13229">
    <property type="entry name" value="Beta_helix"/>
    <property type="match status" value="1"/>
</dbReference>
<dbReference type="InterPro" id="IPR006626">
    <property type="entry name" value="PbH1"/>
</dbReference>
<organism evidence="2 3">
    <name type="scientific">Mobilisporobacter senegalensis</name>
    <dbReference type="NCBI Taxonomy" id="1329262"/>
    <lineage>
        <taxon>Bacteria</taxon>
        <taxon>Bacillati</taxon>
        <taxon>Bacillota</taxon>
        <taxon>Clostridia</taxon>
        <taxon>Lachnospirales</taxon>
        <taxon>Lachnospiraceae</taxon>
        <taxon>Mobilisporobacter</taxon>
    </lineage>
</organism>
<dbReference type="InterPro" id="IPR029024">
    <property type="entry name" value="TerB-like"/>
</dbReference>
<accession>A0A3N1XNC9</accession>
<evidence type="ECO:0000313" key="2">
    <source>
        <dbReference type="EMBL" id="ROR28184.1"/>
    </source>
</evidence>
<dbReference type="SMART" id="SM00710">
    <property type="entry name" value="PbH1"/>
    <property type="match status" value="4"/>
</dbReference>
<sequence>MKLDTLTKLNHKKKSFITPKHPLFFEHLEFKSTYSAGLFMQAGLGKIISPLNNFELERTILKGLGLSSKDAAGVIKKAKEGNRIIDDLITILDSPVKKYLFILDMMNVSMADDSISEEEHKSIRIFTQLLEIDRSEEKLLFEFITNSYLTDTDKCLKTYEKMMNKKMPVTMSELKFYIPEIEYVASIYGKVIMSNEVLRLVDNCKLLEPMIVPQGATLVIDNAKIEIYGNIQVDGGHLIIKDSILENNLNSYNTLIQVKNFSEVEIYNSNIDCRSFGSAINQENGNLIIENTIIRNTTNFSGIKFWGNQITIKDTIFKGCFSVNEGGALHIRNGRGMIKDCRFEDCEAKIGGAIYSTNEIMIIGCKFKFCKVTEYGSAIFYKGEVKSNISECDYYDCYPEGEELLQYIGDLSEKIITKEYTIKVPTILDIPIRVKELGIINILDCVVYMKQNIICEGLLNIKNSKIVALNNKSEYLFVLDRSRNCIIDHSKFDGNGETGLLWTRGTKTYVNKSIFLNSVKGRAIYDSYEPEIKHCIFSNCMNGALSTNAGKINNCSFINCRDKSGAGILIYGKRGEINSCQFIRCISEYSGGAIDQSGYHRITDCTFEECTPNNIN</sequence>
<comment type="caution">
    <text evidence="2">The sequence shown here is derived from an EMBL/GenBank/DDBJ whole genome shotgun (WGS) entry which is preliminary data.</text>
</comment>
<proteinExistence type="predicted"/>